<dbReference type="Proteomes" id="UP001165064">
    <property type="component" value="Unassembled WGS sequence"/>
</dbReference>
<comment type="caution">
    <text evidence="1">The sequence shown here is derived from an EMBL/GenBank/DDBJ whole genome shotgun (WGS) entry which is preliminary data.</text>
</comment>
<gene>
    <name evidence="1" type="ORF">Amon02_000196400</name>
</gene>
<accession>A0ACB5SXT3</accession>
<keyword evidence="2" id="KW-1185">Reference proteome</keyword>
<evidence type="ECO:0000313" key="1">
    <source>
        <dbReference type="EMBL" id="GME74950.1"/>
    </source>
</evidence>
<sequence>MSVSQNKTEPSLGGNKRKNLFQKFQQKLSVNSNKCGPSPSSSVDSEVSKNSSQLASNRSTPLTDAEIESKKVKPTRNTQKKSYFGFKSVDDALKNYNSLSDSRPPANPTILYEIPMLPVEPPPLSRMEEYEAKIRNKTIPMLYNPFGSIKALNSRRDPKDDKNNILTFPIHMPNEYLPANFQIEKQNLFDEYQIMKGPGKNIGKGASCSVLKVSKKKTPKRVYAFKRFVLFHDEKPDEFYQRASKEYIIHRNLFNGLHVVKCFSLLKVPSEAGKPGGWGFLLELANCDLFSVIQSKKWSFNTVNEKLCIFKQITFGLKFIHECDIVHRDLKPENILLGTNGIVKITDFGVSDYGHNIPGDWSSGCRYSRQLVGSPPYNSPEVQRLSTVPIGKRTQYNPFKMDYWSLGVLLFVLLSSNVPFGSCSTNDLAFKEYVDAYLKVYPSFTPLRQRNDTTKGPSLGSRFSRMFPDKGIARLAWRLCDPNGNTRYTVYDVFNDPAFQNMEVCVDENQFACNFMHHNYKYNDVDLHNKGNISERSRTTTTVPKSSSPSPIKKRPMLDVLDESPKVDILDEIANLDDCKINVPLPTAVIESPFEPIEGYSPSVEQSSKELERTLSLCTSDGLRKLLISESEDEHFKLLSFEVIQKCGDKVNKRHHH</sequence>
<reference evidence="1" key="1">
    <citation type="submission" date="2023-04" db="EMBL/GenBank/DDBJ databases">
        <title>Ambrosiozyma monospora NBRC 10751.</title>
        <authorList>
            <person name="Ichikawa N."/>
            <person name="Sato H."/>
            <person name="Tonouchi N."/>
        </authorList>
    </citation>
    <scope>NUCLEOTIDE SEQUENCE</scope>
    <source>
        <strain evidence="1">NBRC 10751</strain>
    </source>
</reference>
<proteinExistence type="predicted"/>
<protein>
    <submittedName>
        <fullName evidence="1">Unnamed protein product</fullName>
    </submittedName>
</protein>
<evidence type="ECO:0000313" key="2">
    <source>
        <dbReference type="Proteomes" id="UP001165064"/>
    </source>
</evidence>
<name>A0ACB5SXT3_AMBMO</name>
<dbReference type="EMBL" id="BSXS01001061">
    <property type="protein sequence ID" value="GME74950.1"/>
    <property type="molecule type" value="Genomic_DNA"/>
</dbReference>
<organism evidence="1 2">
    <name type="scientific">Ambrosiozyma monospora</name>
    <name type="common">Yeast</name>
    <name type="synonym">Endomycopsis monosporus</name>
    <dbReference type="NCBI Taxonomy" id="43982"/>
    <lineage>
        <taxon>Eukaryota</taxon>
        <taxon>Fungi</taxon>
        <taxon>Dikarya</taxon>
        <taxon>Ascomycota</taxon>
        <taxon>Saccharomycotina</taxon>
        <taxon>Pichiomycetes</taxon>
        <taxon>Pichiales</taxon>
        <taxon>Pichiaceae</taxon>
        <taxon>Ambrosiozyma</taxon>
    </lineage>
</organism>